<keyword evidence="3" id="KW-0227">DNA damage</keyword>
<reference evidence="5 6" key="1">
    <citation type="submission" date="2020-08" db="EMBL/GenBank/DDBJ databases">
        <title>Genomic Encyclopedia of Type Strains, Phase IV (KMG-IV): sequencing the most valuable type-strain genomes for metagenomic binning, comparative biology and taxonomic classification.</title>
        <authorList>
            <person name="Goeker M."/>
        </authorList>
    </citation>
    <scope>NUCLEOTIDE SEQUENCE [LARGE SCALE GENOMIC DNA]</scope>
    <source>
        <strain evidence="5 6">DSM 26287</strain>
    </source>
</reference>
<keyword evidence="3" id="KW-0238">DNA-binding</keyword>
<dbReference type="Proteomes" id="UP000537141">
    <property type="component" value="Unassembled WGS sequence"/>
</dbReference>
<evidence type="ECO:0000313" key="5">
    <source>
        <dbReference type="EMBL" id="MBB6543203.1"/>
    </source>
</evidence>
<proteinExistence type="inferred from homology"/>
<comment type="catalytic activity">
    <reaction evidence="3">
        <text>ATP + H2O = ADP + phosphate + H(+)</text>
        <dbReference type="Rhea" id="RHEA:13065"/>
        <dbReference type="ChEBI" id="CHEBI:15377"/>
        <dbReference type="ChEBI" id="CHEBI:15378"/>
        <dbReference type="ChEBI" id="CHEBI:30616"/>
        <dbReference type="ChEBI" id="CHEBI:43474"/>
        <dbReference type="ChEBI" id="CHEBI:456216"/>
        <dbReference type="EC" id="5.6.2.3"/>
    </reaction>
</comment>
<dbReference type="PANTHER" id="PTHR43788">
    <property type="entry name" value="DNA2/NAM7 HELICASE FAMILY MEMBER"/>
    <property type="match status" value="1"/>
</dbReference>
<evidence type="ECO:0000259" key="4">
    <source>
        <dbReference type="Pfam" id="PF13538"/>
    </source>
</evidence>
<keyword evidence="6" id="KW-1185">Reference proteome</keyword>
<dbReference type="GO" id="GO:0043139">
    <property type="term" value="F:5'-3' DNA helicase activity"/>
    <property type="evidence" value="ECO:0007669"/>
    <property type="project" value="UniProtKB-UniRule"/>
</dbReference>
<comment type="subunit">
    <text evidence="3">Heterotrimer of RecB, RecC and RecD. All subunits contribute to DNA-binding.</text>
</comment>
<protein>
    <recommendedName>
        <fullName evidence="3">RecBCD enzyme subunit RecD</fullName>
        <ecNumber evidence="3">5.6.2.3</ecNumber>
    </recommendedName>
    <alternativeName>
        <fullName evidence="3">DNA 5'-3' helicase subunit RecD</fullName>
    </alternativeName>
    <alternativeName>
        <fullName evidence="3">Exonuclease V subunit RecD</fullName>
        <shortName evidence="3">ExoV subunit RecD</shortName>
    </alternativeName>
    <alternativeName>
        <fullName evidence="3">Helicase/nuclease RecBCD subunit RecD</fullName>
    </alternativeName>
</protein>
<comment type="miscellaneous">
    <text evidence="3">In the RecBCD complex, RecB has a slow 3'-5' helicase, an exonuclease activity and loads RecA onto ssDNA, RecD has a fast 5'-3' helicase activity, while RecC stimulates the ATPase and processivity of the RecB helicase and contributes to recognition of the Chi site.</text>
</comment>
<comment type="caution">
    <text evidence="5">The sequence shown here is derived from an EMBL/GenBank/DDBJ whole genome shotgun (WGS) entry which is preliminary data.</text>
</comment>
<dbReference type="EMBL" id="JACHHU010000011">
    <property type="protein sequence ID" value="MBB6543203.1"/>
    <property type="molecule type" value="Genomic_DNA"/>
</dbReference>
<name>A0A7X0NH07_9GAMM</name>
<keyword evidence="3" id="KW-0234">DNA repair</keyword>
<dbReference type="AlphaFoldDB" id="A0A7X0NH07"/>
<keyword evidence="2 3" id="KW-0067">ATP-binding</keyword>
<dbReference type="GO" id="GO:0008854">
    <property type="term" value="F:exodeoxyribonuclease V activity"/>
    <property type="evidence" value="ECO:0007669"/>
    <property type="project" value="InterPro"/>
</dbReference>
<dbReference type="Gene3D" id="3.40.50.300">
    <property type="entry name" value="P-loop containing nucleotide triphosphate hydrolases"/>
    <property type="match status" value="3"/>
</dbReference>
<sequence length="658" mass="73385">MSSLIENSPVAHQYKSMIESFYPYKSFNQAQEQLHDLVPIDYFLAKELTITLFIFIGSPNSVFTDAEVSSEVPTNKEDVSLLFHLIIAISKAIRAGNSCLPLSNIAGSRFCFYASDNGIVSHNGYEFPLIVPLKNFLSSLALTPDKNKAIVVTEQALYLRRYYNFEQELNDFIADNQTNTRLASRFASAAIVQCLNDLFKIEGTNNCVDEIDWQKVAVANALNKRLSIIAGGPGTGKTYTVTKLLAAIVSLNSPEALKIALVAPTGKAAQRLTESLLNAISGFKGEIASEILDKIPYQAQTLHRLLGVIPNKVNFRHHQDNKLTLDVLVVDEVSMVDLPMMVRLIRALPEHCQLVLLGDADQLPSVAVGNVLADLAPRPHKGYSKANKSYLTEVTRFKGFKPFKNNAYDHITFLTKSRRFDSKGLVGRIAELVITGDATKSWNLLAEQEIPALLSLNINQWLPQLVKQYYLPLAKCEELSKAFSLFGQFRILCATRVGLEGVENINQQVEQILYNSGNTQANNQFYHGKPIMITQNDYGLGLFNGDIGLVWTNEKGMLIAYFEQPNGEYLTVLPSRLPSFESVYAMTIHKTQGSEFQHLVMVLPQNKDSKILSRELLYTGITRAKKGLQIASAQSTWFQSVDTQIKRYSGIQTDTNEH</sequence>
<dbReference type="InterPro" id="IPR050534">
    <property type="entry name" value="Coronavir_polyprotein_1ab"/>
</dbReference>
<keyword evidence="3" id="KW-0413">Isomerase</keyword>
<dbReference type="EC" id="5.6.2.3" evidence="3"/>
<evidence type="ECO:0000313" key="6">
    <source>
        <dbReference type="Proteomes" id="UP000537141"/>
    </source>
</evidence>
<dbReference type="GO" id="GO:0000724">
    <property type="term" value="P:double-strand break repair via homologous recombination"/>
    <property type="evidence" value="ECO:0007669"/>
    <property type="project" value="UniProtKB-UniRule"/>
</dbReference>
<dbReference type="InterPro" id="IPR027417">
    <property type="entry name" value="P-loop_NTPase"/>
</dbReference>
<evidence type="ECO:0000256" key="1">
    <source>
        <dbReference type="ARBA" id="ARBA00022741"/>
    </source>
</evidence>
<dbReference type="PANTHER" id="PTHR43788:SF6">
    <property type="entry name" value="DNA HELICASE B"/>
    <property type="match status" value="1"/>
</dbReference>
<keyword evidence="3" id="KW-0347">Helicase</keyword>
<gene>
    <name evidence="3" type="primary">recD</name>
    <name evidence="5" type="ORF">HNQ55_001710</name>
</gene>
<keyword evidence="3" id="KW-0269">Exonuclease</keyword>
<dbReference type="Pfam" id="PF13245">
    <property type="entry name" value="AAA_19"/>
    <property type="match status" value="1"/>
</dbReference>
<feature type="binding site" evidence="3">
    <location>
        <begin position="231"/>
        <end position="238"/>
    </location>
    <ligand>
        <name>ATP</name>
        <dbReference type="ChEBI" id="CHEBI:30616"/>
    </ligand>
</feature>
<keyword evidence="3 5" id="KW-0378">Hydrolase</keyword>
<accession>A0A7X0NH07</accession>
<organism evidence="5 6">
    <name type="scientific">Thalassotalea piscium</name>
    <dbReference type="NCBI Taxonomy" id="1230533"/>
    <lineage>
        <taxon>Bacteria</taxon>
        <taxon>Pseudomonadati</taxon>
        <taxon>Pseudomonadota</taxon>
        <taxon>Gammaproteobacteria</taxon>
        <taxon>Alteromonadales</taxon>
        <taxon>Colwelliaceae</taxon>
        <taxon>Thalassotalea</taxon>
    </lineage>
</organism>
<dbReference type="GO" id="GO:0017116">
    <property type="term" value="F:single-stranded DNA helicase activity"/>
    <property type="evidence" value="ECO:0007669"/>
    <property type="project" value="TreeGrafter"/>
</dbReference>
<keyword evidence="3" id="KW-0540">Nuclease</keyword>
<dbReference type="Pfam" id="PF13538">
    <property type="entry name" value="UvrD_C_2"/>
    <property type="match status" value="1"/>
</dbReference>
<dbReference type="GO" id="GO:0003677">
    <property type="term" value="F:DNA binding"/>
    <property type="evidence" value="ECO:0007669"/>
    <property type="project" value="UniProtKB-UniRule"/>
</dbReference>
<comment type="similarity">
    <text evidence="3">Belongs to the RecD family.</text>
</comment>
<dbReference type="CDD" id="cd18809">
    <property type="entry name" value="SF1_C_RecD"/>
    <property type="match status" value="1"/>
</dbReference>
<feature type="domain" description="UvrD-like helicase C-terminal" evidence="4">
    <location>
        <begin position="583"/>
        <end position="628"/>
    </location>
</feature>
<dbReference type="SUPFAM" id="SSF52540">
    <property type="entry name" value="P-loop containing nucleoside triphosphate hydrolases"/>
    <property type="match status" value="2"/>
</dbReference>
<evidence type="ECO:0000256" key="3">
    <source>
        <dbReference type="HAMAP-Rule" id="MF_01487"/>
    </source>
</evidence>
<dbReference type="RefSeq" id="WP_246454929.1">
    <property type="nucleotide sequence ID" value="NZ_AP027362.1"/>
</dbReference>
<dbReference type="CDD" id="cd17933">
    <property type="entry name" value="DEXSc_RecD-like"/>
    <property type="match status" value="1"/>
</dbReference>
<evidence type="ECO:0000256" key="2">
    <source>
        <dbReference type="ARBA" id="ARBA00022840"/>
    </source>
</evidence>
<dbReference type="GO" id="GO:0009338">
    <property type="term" value="C:exodeoxyribonuclease V complex"/>
    <property type="evidence" value="ECO:0007669"/>
    <property type="project" value="InterPro"/>
</dbReference>
<dbReference type="InterPro" id="IPR027785">
    <property type="entry name" value="UvrD-like_helicase_C"/>
</dbReference>
<dbReference type="GO" id="GO:0005524">
    <property type="term" value="F:ATP binding"/>
    <property type="evidence" value="ECO:0007669"/>
    <property type="project" value="UniProtKB-UniRule"/>
</dbReference>
<dbReference type="InterPro" id="IPR006344">
    <property type="entry name" value="RecD"/>
</dbReference>
<comment type="function">
    <text evidence="3">A helicase/nuclease that prepares dsDNA breaks (DSB) for recombinational DNA repair. Binds to DSBs and unwinds DNA via a highly rapid and processive ATP-dependent bidirectional helicase activity. Unwinds dsDNA until it encounters a Chi (crossover hotspot instigator) sequence from the 3' direction. Cuts ssDNA a few nucleotides 3' to the Chi site. The properties and activities of the enzyme are changed at Chi. The Chi-altered holoenzyme produces a long 3'-ssDNA overhang and facilitates RecA-binding to the ssDNA for homologous DNA recombination and repair. Holoenzyme degrades any linearized DNA that is unable to undergo homologous recombination. In the holoenzyme this subunit has ssDNA-dependent ATPase and 5'-3' helicase activity. When added to pre-assembled RecBC greatly stimulates nuclease activity and augments holoenzyme processivity. Negatively regulates the RecA-loading ability of RecBCD.</text>
</comment>
<dbReference type="HAMAP" id="MF_01487">
    <property type="entry name" value="RecD"/>
    <property type="match status" value="1"/>
</dbReference>
<keyword evidence="1 3" id="KW-0547">Nucleotide-binding</keyword>
<dbReference type="NCBIfam" id="TIGR01447">
    <property type="entry name" value="recD"/>
    <property type="match status" value="1"/>
</dbReference>